<dbReference type="Pfam" id="PF06541">
    <property type="entry name" value="ABC_trans_CmpB"/>
    <property type="match status" value="1"/>
</dbReference>
<dbReference type="EMBL" id="CP096983">
    <property type="protein sequence ID" value="URZ11419.1"/>
    <property type="molecule type" value="Genomic_DNA"/>
</dbReference>
<dbReference type="Proteomes" id="UP000190951">
    <property type="component" value="Chromosome"/>
</dbReference>
<dbReference type="InterPro" id="IPR010540">
    <property type="entry name" value="CmpB_TMEM229"/>
</dbReference>
<gene>
    <name evidence="1" type="ORF">CROST_021360</name>
</gene>
<evidence type="ECO:0000313" key="2">
    <source>
        <dbReference type="Proteomes" id="UP000190951"/>
    </source>
</evidence>
<proteinExistence type="predicted"/>
<protein>
    <submittedName>
        <fullName evidence="1">Uncharacterized protein</fullName>
    </submittedName>
</protein>
<sequence length="238" mass="27934">MWTYSEFIIFFGIYSFLGWMLETIYASFNERKIVNRGFLTGFFCPIYGFGSILTVMISSFIKFSFENPIMNIGLSVICSIFIVTVLEYITGFILEAIFDCKWWDYSDDAANVHGYICLKYSILWGVLAFVLVENIHPIISSIVFNISATTKEKISIFLLMYFMLDTIKSVIDALELRNVIINYSNISINKYYEKIVKYKRLILAFPRLIILNRDIRRNLNDRFYKIKLEIKNKIQGFL</sequence>
<name>A0A1S8MDK8_9CLOT</name>
<evidence type="ECO:0000313" key="1">
    <source>
        <dbReference type="EMBL" id="URZ11419.1"/>
    </source>
</evidence>
<reference evidence="1 2" key="1">
    <citation type="submission" date="2022-04" db="EMBL/GenBank/DDBJ databases">
        <title>Genome sequence of C. roseum typestrain.</title>
        <authorList>
            <person name="Poehlein A."/>
            <person name="Schoch T."/>
            <person name="Duerre P."/>
            <person name="Daniel R."/>
        </authorList>
    </citation>
    <scope>NUCLEOTIDE SEQUENCE [LARGE SCALE GENOMIC DNA]</scope>
    <source>
        <strain evidence="1 2">DSM 7320</strain>
    </source>
</reference>
<dbReference type="AlphaFoldDB" id="A0A1S8MDK8"/>
<accession>A0A1S8MDK8</accession>
<keyword evidence="2" id="KW-1185">Reference proteome</keyword>
<dbReference type="RefSeq" id="WP_077832740.1">
    <property type="nucleotide sequence ID" value="NZ_CP096983.1"/>
</dbReference>
<dbReference type="STRING" id="84029.CROST_36580"/>
<dbReference type="KEGG" id="crw:CROST_021360"/>
<organism evidence="1 2">
    <name type="scientific">Clostridium felsineum</name>
    <dbReference type="NCBI Taxonomy" id="36839"/>
    <lineage>
        <taxon>Bacteria</taxon>
        <taxon>Bacillati</taxon>
        <taxon>Bacillota</taxon>
        <taxon>Clostridia</taxon>
        <taxon>Eubacteriales</taxon>
        <taxon>Clostridiaceae</taxon>
        <taxon>Clostridium</taxon>
    </lineage>
</organism>